<dbReference type="InterPro" id="IPR036678">
    <property type="entry name" value="MutS_con_dom_sf"/>
</dbReference>
<proteinExistence type="inferred from homology"/>
<reference evidence="9 10" key="1">
    <citation type="submission" date="2019-02" db="EMBL/GenBank/DDBJ databases">
        <title>Genome sequencing of the rare red list fungi Dentipellis fragilis.</title>
        <authorList>
            <person name="Buettner E."/>
            <person name="Kellner H."/>
        </authorList>
    </citation>
    <scope>NUCLEOTIDE SEQUENCE [LARGE SCALE GENOMIC DNA]</scope>
    <source>
        <strain evidence="9 10">DSM 105465</strain>
    </source>
</reference>
<name>A0A4Y9YS24_9AGAM</name>
<dbReference type="PANTHER" id="PTHR11361">
    <property type="entry name" value="DNA MISMATCH REPAIR PROTEIN MUTS FAMILY MEMBER"/>
    <property type="match status" value="1"/>
</dbReference>
<dbReference type="InterPro" id="IPR017261">
    <property type="entry name" value="DNA_mismatch_repair_MutS/MSH"/>
</dbReference>
<feature type="compositionally biased region" description="Polar residues" evidence="7">
    <location>
        <begin position="83"/>
        <end position="100"/>
    </location>
</feature>
<dbReference type="SUPFAM" id="SSF52540">
    <property type="entry name" value="P-loop containing nucleoside triphosphate hydrolases"/>
    <property type="match status" value="1"/>
</dbReference>
<feature type="compositionally biased region" description="Acidic residues" evidence="7">
    <location>
        <begin position="175"/>
        <end position="184"/>
    </location>
</feature>
<dbReference type="PROSITE" id="PS00486">
    <property type="entry name" value="DNA_MISMATCH_REPAIR_2"/>
    <property type="match status" value="1"/>
</dbReference>
<dbReference type="Pfam" id="PF05192">
    <property type="entry name" value="MutS_III"/>
    <property type="match status" value="1"/>
</dbReference>
<dbReference type="Proteomes" id="UP000298327">
    <property type="component" value="Unassembled WGS sequence"/>
</dbReference>
<dbReference type="SUPFAM" id="SSF55271">
    <property type="entry name" value="DNA repair protein MutS, domain I"/>
    <property type="match status" value="1"/>
</dbReference>
<dbReference type="GO" id="GO:0006298">
    <property type="term" value="P:mismatch repair"/>
    <property type="evidence" value="ECO:0007669"/>
    <property type="project" value="InterPro"/>
</dbReference>
<feature type="compositionally biased region" description="Low complexity" evidence="7">
    <location>
        <begin position="231"/>
        <end position="242"/>
    </location>
</feature>
<dbReference type="GO" id="GO:0140664">
    <property type="term" value="F:ATP-dependent DNA damage sensor activity"/>
    <property type="evidence" value="ECO:0007669"/>
    <property type="project" value="InterPro"/>
</dbReference>
<feature type="compositionally biased region" description="Acidic residues" evidence="7">
    <location>
        <begin position="247"/>
        <end position="257"/>
    </location>
</feature>
<feature type="compositionally biased region" description="Acidic residues" evidence="7">
    <location>
        <begin position="105"/>
        <end position="115"/>
    </location>
</feature>
<dbReference type="GO" id="GO:0030983">
    <property type="term" value="F:mismatched DNA binding"/>
    <property type="evidence" value="ECO:0007669"/>
    <property type="project" value="UniProtKB-UniRule"/>
</dbReference>
<dbReference type="InterPro" id="IPR016151">
    <property type="entry name" value="DNA_mismatch_repair_MutS_N"/>
</dbReference>
<dbReference type="STRING" id="205917.A0A4Y9YS24"/>
<dbReference type="SMART" id="SM00533">
    <property type="entry name" value="MUTSd"/>
    <property type="match status" value="1"/>
</dbReference>
<dbReference type="SMART" id="SM00534">
    <property type="entry name" value="MUTSac"/>
    <property type="match status" value="1"/>
</dbReference>
<dbReference type="Gene3D" id="3.40.50.300">
    <property type="entry name" value="P-loop containing nucleotide triphosphate hydrolases"/>
    <property type="match status" value="1"/>
</dbReference>
<evidence type="ECO:0000256" key="2">
    <source>
        <dbReference type="ARBA" id="ARBA00022741"/>
    </source>
</evidence>
<dbReference type="InterPro" id="IPR036187">
    <property type="entry name" value="DNA_mismatch_repair_MutS_sf"/>
</dbReference>
<keyword evidence="6" id="KW-0234">DNA repair</keyword>
<dbReference type="Gene3D" id="3.30.420.110">
    <property type="entry name" value="MutS, connector domain"/>
    <property type="match status" value="1"/>
</dbReference>
<dbReference type="SUPFAM" id="SSF48334">
    <property type="entry name" value="DNA repair protein MutS, domain III"/>
    <property type="match status" value="1"/>
</dbReference>
<feature type="region of interest" description="Disordered" evidence="7">
    <location>
        <begin position="1"/>
        <end position="332"/>
    </location>
</feature>
<evidence type="ECO:0000313" key="10">
    <source>
        <dbReference type="Proteomes" id="UP000298327"/>
    </source>
</evidence>
<dbReference type="InterPro" id="IPR007696">
    <property type="entry name" value="DNA_mismatch_repair_MutS_core"/>
</dbReference>
<dbReference type="Gene3D" id="1.10.1420.10">
    <property type="match status" value="2"/>
</dbReference>
<organism evidence="9 10">
    <name type="scientific">Dentipellis fragilis</name>
    <dbReference type="NCBI Taxonomy" id="205917"/>
    <lineage>
        <taxon>Eukaryota</taxon>
        <taxon>Fungi</taxon>
        <taxon>Dikarya</taxon>
        <taxon>Basidiomycota</taxon>
        <taxon>Agaricomycotina</taxon>
        <taxon>Agaricomycetes</taxon>
        <taxon>Russulales</taxon>
        <taxon>Hericiaceae</taxon>
        <taxon>Dentipellis</taxon>
    </lineage>
</organism>
<keyword evidence="5 6" id="KW-0238">DNA-binding</keyword>
<dbReference type="PIRSF" id="PIRSF037677">
    <property type="entry name" value="DNA_mis_repair_Msh6"/>
    <property type="match status" value="1"/>
</dbReference>
<dbReference type="GO" id="GO:0032301">
    <property type="term" value="C:MutSalpha complex"/>
    <property type="evidence" value="ECO:0007669"/>
    <property type="project" value="TreeGrafter"/>
</dbReference>
<comment type="similarity">
    <text evidence="1 6">Belongs to the DNA mismatch repair MutS family.</text>
</comment>
<feature type="compositionally biased region" description="Polar residues" evidence="7">
    <location>
        <begin position="7"/>
        <end position="21"/>
    </location>
</feature>
<feature type="compositionally biased region" description="Basic and acidic residues" evidence="7">
    <location>
        <begin position="318"/>
        <end position="332"/>
    </location>
</feature>
<evidence type="ECO:0000256" key="6">
    <source>
        <dbReference type="PIRNR" id="PIRNR037677"/>
    </source>
</evidence>
<evidence type="ECO:0000259" key="8">
    <source>
        <dbReference type="PROSITE" id="PS00486"/>
    </source>
</evidence>
<evidence type="ECO:0000256" key="7">
    <source>
        <dbReference type="SAM" id="MobiDB-lite"/>
    </source>
</evidence>
<comment type="function">
    <text evidence="6">Component of the post-replicative DNA mismatch repair system (MMR).</text>
</comment>
<feature type="domain" description="DNA mismatch repair proteins mutS family" evidence="8">
    <location>
        <begin position="1167"/>
        <end position="1183"/>
    </location>
</feature>
<keyword evidence="3 6" id="KW-0227">DNA damage</keyword>
<accession>A0A4Y9YS24</accession>
<comment type="caution">
    <text evidence="9">The sequence shown here is derived from an EMBL/GenBank/DDBJ whole genome shotgun (WGS) entry which is preliminary data.</text>
</comment>
<protein>
    <recommendedName>
        <fullName evidence="6">DNA mismatch repair protein</fullName>
    </recommendedName>
</protein>
<dbReference type="InterPro" id="IPR007860">
    <property type="entry name" value="DNA_mmatch_repair_MutS_con_dom"/>
</dbReference>
<dbReference type="EMBL" id="SEOQ01000338">
    <property type="protein sequence ID" value="TFY65376.1"/>
    <property type="molecule type" value="Genomic_DNA"/>
</dbReference>
<keyword evidence="4 6" id="KW-0067">ATP-binding</keyword>
<evidence type="ECO:0000256" key="3">
    <source>
        <dbReference type="ARBA" id="ARBA00022763"/>
    </source>
</evidence>
<dbReference type="OrthoDB" id="121051at2759"/>
<dbReference type="GO" id="GO:0005524">
    <property type="term" value="F:ATP binding"/>
    <property type="evidence" value="ECO:0007669"/>
    <property type="project" value="UniProtKB-UniRule"/>
</dbReference>
<dbReference type="Gene3D" id="3.40.1170.10">
    <property type="entry name" value="DNA repair protein MutS, domain I"/>
    <property type="match status" value="2"/>
</dbReference>
<keyword evidence="2 6" id="KW-0547">Nucleotide-binding</keyword>
<gene>
    <name evidence="9" type="ORF">EVG20_g5618</name>
</gene>
<dbReference type="InterPro" id="IPR000432">
    <property type="entry name" value="DNA_mismatch_repair_MutS_C"/>
</dbReference>
<evidence type="ECO:0000313" key="9">
    <source>
        <dbReference type="EMBL" id="TFY65376.1"/>
    </source>
</evidence>
<dbReference type="InterPro" id="IPR027417">
    <property type="entry name" value="P-loop_NTPase"/>
</dbReference>
<feature type="compositionally biased region" description="Acidic residues" evidence="7">
    <location>
        <begin position="211"/>
        <end position="225"/>
    </location>
</feature>
<sequence length="1342" mass="148657">MAPPKPSKTNTADMKQKSLMSFFSKDAADKPKAASKPTLKAPGPRVASDAPPSSSPPSEPALRTPITKKGASRASGSLAVETATYTRSSDGGSSFKETPPTSDPIDVDAMSEEEEQVRSKTTRVKRKIVLEDSDEEAGSIDKDAYKKGLSAYKPSPDPERLQKSRAKKQRVEVLPSDDEEEDEGALSSFSSKLSRFKKSPQKAARKSKSSDDEDFIVPDDDEDDLPERSSSRASGRSSRVSSVHTTEDDDEDDDDDEAPKKRAKKSSKPSRPPLKNGGAGGSGVGSSNNSFLTAAEQRAQAGKDEKKSQENPFGFLVDPKDKDGIRPGDPKYDPRTLYIPKSAWNEFSPFETQFWEIKQNHFDTVASIHAFLLILVFTVLSTSDFVFPEGVSVSDELLASGLAERLSCRVCSKFLELYEEDARVGHREFDLKLTQRVKMSMVGVPEMSFNFWAAKFLAKGYALRILLMVVSDADSLSIYLLGYKVGRVDQAETALGAEMRMAANKTKGKTPQKKQSDKIVRRELNKVYTNGTLVDEELLTDEQAGHCLSIRENQDEGENGSFGVCVLDSATSEFNLSAFEDDVCRTRLETMVRQLRPKELIFTKVRISGTRLSEHDSTLVIGQPLGLDNTSFLKSILPGTCLWTSLREVEGFTFEKTMKELKALYPASDNDDAMDDDDDMKNVPEAIKDMLGCKTAIEALGSMIWYLRQLNIDKDILTMRNFNVYDPMKRGQGLVLDGQTLAHIEVLVNNEGTEEGSLLQLLSRCVTPFGKRLFRIWLCMPLREVADINARLDAVENLMHHPTFEGDFMDVAKGLPDLERIVSRIHAKNCKVKDFLKVLNAFKKLNKGLSKLADESESFESKTILGLLRTAPDLMPHIENVESRIESTGKDTDELKPREGKDDAYDGIMEEIGELESTLDKELKKMQKKLGCTLTYWHSAQGTKVEIYLVQTKSGQGDIPTEWVKSGGTKAATRWSVPALAQTIRSLKEARETRNAVIKNFKFRLFAEFDKDRAVWLRAVRVLAELDCLFSLAKASNALGEPACRPELIKGDTAWFDFQELRHPAMALRTKVDFIPNDVKLGGGVGRIALLTGPNMGGKSTVMRMTATGVIMAQLGMFVPAQKARLCPVDAILTRMGAYDNMFSNASTFKVELDECCKILRNATPKSMVILDELGRGTSTYDGMAIAGAVLHQLATHTLALSFFATHYGSLTDDFKYHPNIRNMHMETMVDDERRELVFLYKLIDGVATSSFGTHVANLAGVPVDVVERAEVVSKDFASKFKEKMEGKRAKSAAARLPLVVQADFAFLYGLATGKQQMDPDPVRQREVLRGVKAAIQRCLNA</sequence>
<dbReference type="Pfam" id="PF00488">
    <property type="entry name" value="MutS_V"/>
    <property type="match status" value="1"/>
</dbReference>
<evidence type="ECO:0000256" key="1">
    <source>
        <dbReference type="ARBA" id="ARBA00006271"/>
    </source>
</evidence>
<feature type="compositionally biased region" description="Basic residues" evidence="7">
    <location>
        <begin position="194"/>
        <end position="207"/>
    </location>
</feature>
<dbReference type="InterPro" id="IPR007695">
    <property type="entry name" value="DNA_mismatch_repair_MutS-lik_N"/>
</dbReference>
<dbReference type="Pfam" id="PF01624">
    <property type="entry name" value="MutS_I"/>
    <property type="match status" value="1"/>
</dbReference>
<evidence type="ECO:0000256" key="4">
    <source>
        <dbReference type="ARBA" id="ARBA00022840"/>
    </source>
</evidence>
<dbReference type="InterPro" id="IPR045076">
    <property type="entry name" value="MutS"/>
</dbReference>
<keyword evidence="10" id="KW-1185">Reference proteome</keyword>
<evidence type="ECO:0000256" key="5">
    <source>
        <dbReference type="ARBA" id="ARBA00023125"/>
    </source>
</evidence>
<dbReference type="Pfam" id="PF05188">
    <property type="entry name" value="MutS_II"/>
    <property type="match status" value="1"/>
</dbReference>
<dbReference type="SUPFAM" id="SSF53150">
    <property type="entry name" value="DNA repair protein MutS, domain II"/>
    <property type="match status" value="1"/>
</dbReference>
<dbReference type="PANTHER" id="PTHR11361:SF148">
    <property type="entry name" value="DNA MISMATCH REPAIR PROTEIN MSH6"/>
    <property type="match status" value="1"/>
</dbReference>